<evidence type="ECO:0000256" key="2">
    <source>
        <dbReference type="ARBA" id="ARBA00022692"/>
    </source>
</evidence>
<dbReference type="InterPro" id="IPR017452">
    <property type="entry name" value="GPCR_Rhodpsn_7TM"/>
</dbReference>
<feature type="transmembrane region" description="Helical" evidence="5">
    <location>
        <begin position="34"/>
        <end position="56"/>
    </location>
</feature>
<dbReference type="EMBL" id="BTSY01000001">
    <property type="protein sequence ID" value="GMT10572.1"/>
    <property type="molecule type" value="Genomic_DNA"/>
</dbReference>
<dbReference type="PANTHER" id="PTHR47323:SF4">
    <property type="entry name" value="FMRFAMIDE PEPTIDE RECEPTOR FRPR-18"/>
    <property type="match status" value="1"/>
</dbReference>
<evidence type="ECO:0000313" key="8">
    <source>
        <dbReference type="Proteomes" id="UP001432322"/>
    </source>
</evidence>
<keyword evidence="4 5" id="KW-0472">Membrane</keyword>
<dbReference type="PROSITE" id="PS50262">
    <property type="entry name" value="G_PROTEIN_RECEP_F1_2"/>
    <property type="match status" value="1"/>
</dbReference>
<dbReference type="Gene3D" id="1.20.1070.10">
    <property type="entry name" value="Rhodopsin 7-helix transmembrane proteins"/>
    <property type="match status" value="1"/>
</dbReference>
<feature type="transmembrane region" description="Helical" evidence="5">
    <location>
        <begin position="76"/>
        <end position="97"/>
    </location>
</feature>
<dbReference type="Proteomes" id="UP001432322">
    <property type="component" value="Unassembled WGS sequence"/>
</dbReference>
<keyword evidence="3 5" id="KW-1133">Transmembrane helix</keyword>
<keyword evidence="8" id="KW-1185">Reference proteome</keyword>
<evidence type="ECO:0000259" key="6">
    <source>
        <dbReference type="PROSITE" id="PS50262"/>
    </source>
</evidence>
<feature type="non-terminal residue" evidence="7">
    <location>
        <position position="179"/>
    </location>
</feature>
<dbReference type="InterPro" id="IPR019427">
    <property type="entry name" value="7TM_GPCR_serpentine_rcpt_Srw"/>
</dbReference>
<dbReference type="PANTHER" id="PTHR47323">
    <property type="entry name" value="FMRFAMIDE PEPTIDE RECEPTOR FAMILY-RELATED"/>
    <property type="match status" value="1"/>
</dbReference>
<name>A0AAV5UWC9_9BILA</name>
<evidence type="ECO:0000256" key="1">
    <source>
        <dbReference type="ARBA" id="ARBA00004370"/>
    </source>
</evidence>
<sequence length="179" mass="20786">SIAILSIVFLGCTGNVVSFTIFSRPHMRTSSVNVLLSFLSFVDFSLLLLASLTFAIPGLVSDEGTYRKLMAYVLNYVYPVNLTMQTCSIWTMVMITTERWFAVCRPLQVRIWCTPRKSRMAILIIFASSILYNFVRFFEYSMGYDESGNLTYERRLRDMDEYPVYHIGYFTVSYLITHF</sequence>
<proteinExistence type="predicted"/>
<comment type="subcellular location">
    <subcellularLocation>
        <location evidence="1">Membrane</location>
    </subcellularLocation>
</comment>
<dbReference type="SUPFAM" id="SSF81321">
    <property type="entry name" value="Family A G protein-coupled receptor-like"/>
    <property type="match status" value="1"/>
</dbReference>
<feature type="transmembrane region" description="Helical" evidence="5">
    <location>
        <begin position="118"/>
        <end position="135"/>
    </location>
</feature>
<reference evidence="7" key="1">
    <citation type="submission" date="2023-10" db="EMBL/GenBank/DDBJ databases">
        <title>Genome assembly of Pristionchus species.</title>
        <authorList>
            <person name="Yoshida K."/>
            <person name="Sommer R.J."/>
        </authorList>
    </citation>
    <scope>NUCLEOTIDE SEQUENCE</scope>
    <source>
        <strain evidence="7">RS5133</strain>
    </source>
</reference>
<protein>
    <recommendedName>
        <fullName evidence="6">G-protein coupled receptors family 1 profile domain-containing protein</fullName>
    </recommendedName>
</protein>
<evidence type="ECO:0000256" key="5">
    <source>
        <dbReference type="SAM" id="Phobius"/>
    </source>
</evidence>
<evidence type="ECO:0000256" key="4">
    <source>
        <dbReference type="ARBA" id="ARBA00023136"/>
    </source>
</evidence>
<dbReference type="InterPro" id="IPR000276">
    <property type="entry name" value="GPCR_Rhodpsn"/>
</dbReference>
<evidence type="ECO:0000313" key="7">
    <source>
        <dbReference type="EMBL" id="GMT10572.1"/>
    </source>
</evidence>
<dbReference type="GO" id="GO:0016020">
    <property type="term" value="C:membrane"/>
    <property type="evidence" value="ECO:0007669"/>
    <property type="project" value="UniProtKB-SubCell"/>
</dbReference>
<feature type="non-terminal residue" evidence="7">
    <location>
        <position position="1"/>
    </location>
</feature>
<keyword evidence="2 5" id="KW-0812">Transmembrane</keyword>
<dbReference type="GO" id="GO:0008528">
    <property type="term" value="F:G protein-coupled peptide receptor activity"/>
    <property type="evidence" value="ECO:0007669"/>
    <property type="project" value="InterPro"/>
</dbReference>
<dbReference type="PROSITE" id="PS00237">
    <property type="entry name" value="G_PROTEIN_RECEP_F1_1"/>
    <property type="match status" value="1"/>
</dbReference>
<gene>
    <name evidence="7" type="ORF">PFISCL1PPCAC_1869</name>
</gene>
<evidence type="ECO:0000256" key="3">
    <source>
        <dbReference type="ARBA" id="ARBA00022989"/>
    </source>
</evidence>
<dbReference type="Pfam" id="PF10324">
    <property type="entry name" value="7TM_GPCR_Srw"/>
    <property type="match status" value="1"/>
</dbReference>
<dbReference type="InterPro" id="IPR053352">
    <property type="entry name" value="FMRFamide_rcpt"/>
</dbReference>
<comment type="caution">
    <text evidence="7">The sequence shown here is derived from an EMBL/GenBank/DDBJ whole genome shotgun (WGS) entry which is preliminary data.</text>
</comment>
<accession>A0AAV5UWC9</accession>
<organism evidence="7 8">
    <name type="scientific">Pristionchus fissidentatus</name>
    <dbReference type="NCBI Taxonomy" id="1538716"/>
    <lineage>
        <taxon>Eukaryota</taxon>
        <taxon>Metazoa</taxon>
        <taxon>Ecdysozoa</taxon>
        <taxon>Nematoda</taxon>
        <taxon>Chromadorea</taxon>
        <taxon>Rhabditida</taxon>
        <taxon>Rhabditina</taxon>
        <taxon>Diplogasteromorpha</taxon>
        <taxon>Diplogasteroidea</taxon>
        <taxon>Neodiplogasteridae</taxon>
        <taxon>Pristionchus</taxon>
    </lineage>
</organism>
<feature type="domain" description="G-protein coupled receptors family 1 profile" evidence="6">
    <location>
        <begin position="14"/>
        <end position="179"/>
    </location>
</feature>
<feature type="transmembrane region" description="Helical" evidence="5">
    <location>
        <begin position="6"/>
        <end position="22"/>
    </location>
</feature>
<dbReference type="AlphaFoldDB" id="A0AAV5UWC9"/>